<gene>
    <name evidence="3" type="ORF">ACHAWO_004306</name>
</gene>
<sequence length="329" mass="35025">MSMEKRSGIQLRWPNWGRGQRKSANDIDSVLTKASSVDDDSSIELIEECPLESQASPKSVADCTECPSEKDVANDSSDADTATPTPERSDANDRIDSLIQIILDDFRPGKGDQKILRAIGRTASVNAAVLLTAATGGAAAAAGVGLGVGGAITAKRAADGIIQKDEKEVVKSLSVYGAATGASIGAQAITGAILLGCGAALPVVAAIAFGAGCASGITAGALSEWTVEGVIDKMKRNKTEAASNMERSKSDGALSSISRQRKEMKESNSLKHPSRDIPIFRNSRTQKNIKVPKRIGHRRSRSDTIIKDFDKWYQQRNALPRRRRNSCIF</sequence>
<feature type="compositionally biased region" description="Basic and acidic residues" evidence="1">
    <location>
        <begin position="260"/>
        <end position="275"/>
    </location>
</feature>
<reference evidence="3 4" key="1">
    <citation type="submission" date="2024-10" db="EMBL/GenBank/DDBJ databases">
        <title>Updated reference genomes for cyclostephanoid diatoms.</title>
        <authorList>
            <person name="Roberts W.R."/>
            <person name="Alverson A.J."/>
        </authorList>
    </citation>
    <scope>NUCLEOTIDE SEQUENCE [LARGE SCALE GENOMIC DNA]</scope>
    <source>
        <strain evidence="3 4">AJA010-31</strain>
    </source>
</reference>
<name>A0ABD3P9W4_9STRA</name>
<evidence type="ECO:0000313" key="4">
    <source>
        <dbReference type="Proteomes" id="UP001530400"/>
    </source>
</evidence>
<proteinExistence type="predicted"/>
<keyword evidence="4" id="KW-1185">Reference proteome</keyword>
<dbReference type="EMBL" id="JALLPJ020000726">
    <property type="protein sequence ID" value="KAL3784477.1"/>
    <property type="molecule type" value="Genomic_DNA"/>
</dbReference>
<organism evidence="3 4">
    <name type="scientific">Cyclotella atomus</name>
    <dbReference type="NCBI Taxonomy" id="382360"/>
    <lineage>
        <taxon>Eukaryota</taxon>
        <taxon>Sar</taxon>
        <taxon>Stramenopiles</taxon>
        <taxon>Ochrophyta</taxon>
        <taxon>Bacillariophyta</taxon>
        <taxon>Coscinodiscophyceae</taxon>
        <taxon>Thalassiosirophycidae</taxon>
        <taxon>Stephanodiscales</taxon>
        <taxon>Stephanodiscaceae</taxon>
        <taxon>Cyclotella</taxon>
    </lineage>
</organism>
<dbReference type="InterPro" id="IPR006972">
    <property type="entry name" value="BipB-like_C"/>
</dbReference>
<accession>A0ABD3P9W4</accession>
<evidence type="ECO:0000256" key="1">
    <source>
        <dbReference type="SAM" id="MobiDB-lite"/>
    </source>
</evidence>
<feature type="compositionally biased region" description="Polar residues" evidence="1">
    <location>
        <begin position="74"/>
        <end position="86"/>
    </location>
</feature>
<comment type="caution">
    <text evidence="3">The sequence shown here is derived from an EMBL/GenBank/DDBJ whole genome shotgun (WGS) entry which is preliminary data.</text>
</comment>
<evidence type="ECO:0000259" key="2">
    <source>
        <dbReference type="Pfam" id="PF04888"/>
    </source>
</evidence>
<feature type="region of interest" description="Disordered" evidence="1">
    <location>
        <begin position="48"/>
        <end position="91"/>
    </location>
</feature>
<evidence type="ECO:0000313" key="3">
    <source>
        <dbReference type="EMBL" id="KAL3784477.1"/>
    </source>
</evidence>
<dbReference type="Proteomes" id="UP001530400">
    <property type="component" value="Unassembled WGS sequence"/>
</dbReference>
<dbReference type="AlphaFoldDB" id="A0ABD3P9W4"/>
<feature type="domain" description="Translocator protein BipB-like C-terminal" evidence="2">
    <location>
        <begin position="115"/>
        <end position="265"/>
    </location>
</feature>
<protein>
    <recommendedName>
        <fullName evidence="2">Translocator protein BipB-like C-terminal domain-containing protein</fullName>
    </recommendedName>
</protein>
<feature type="region of interest" description="Disordered" evidence="1">
    <location>
        <begin position="1"/>
        <end position="28"/>
    </location>
</feature>
<feature type="region of interest" description="Disordered" evidence="1">
    <location>
        <begin position="238"/>
        <end position="276"/>
    </location>
</feature>
<dbReference type="Pfam" id="PF04888">
    <property type="entry name" value="SseC"/>
    <property type="match status" value="1"/>
</dbReference>